<evidence type="ECO:0000313" key="5">
    <source>
        <dbReference type="Proteomes" id="UP000251923"/>
    </source>
</evidence>
<feature type="binding site" evidence="3">
    <location>
        <position position="193"/>
    </location>
    <ligand>
        <name>ATP</name>
        <dbReference type="ChEBI" id="CHEBI:30616"/>
    </ligand>
</feature>
<feature type="binding site" evidence="3">
    <location>
        <position position="101"/>
    </location>
    <ligand>
        <name>ATP</name>
        <dbReference type="ChEBI" id="CHEBI:30616"/>
    </ligand>
</feature>
<dbReference type="GO" id="GO:0006400">
    <property type="term" value="P:tRNA modification"/>
    <property type="evidence" value="ECO:0007669"/>
    <property type="project" value="UniProtKB-UniRule"/>
</dbReference>
<dbReference type="GeneID" id="86970346"/>
<feature type="binding site" evidence="3">
    <location>
        <position position="168"/>
    </location>
    <ligand>
        <name>ATP</name>
        <dbReference type="ChEBI" id="CHEBI:30616"/>
    </ligand>
</feature>
<comment type="subcellular location">
    <subcellularLocation>
        <location evidence="3">Cytoplasm</location>
    </subcellularLocation>
</comment>
<evidence type="ECO:0000256" key="1">
    <source>
        <dbReference type="ARBA" id="ARBA00022598"/>
    </source>
</evidence>
<organism evidence="4 5">
    <name type="scientific">Aerococcus urinae</name>
    <dbReference type="NCBI Taxonomy" id="1376"/>
    <lineage>
        <taxon>Bacteria</taxon>
        <taxon>Bacillati</taxon>
        <taxon>Bacillota</taxon>
        <taxon>Bacilli</taxon>
        <taxon>Lactobacillales</taxon>
        <taxon>Aerococcaceae</taxon>
        <taxon>Aerococcus</taxon>
    </lineage>
</organism>
<dbReference type="Gene3D" id="3.40.50.620">
    <property type="entry name" value="HUPs"/>
    <property type="match status" value="1"/>
</dbReference>
<comment type="similarity">
    <text evidence="3">Belongs to the TmcAL family.</text>
</comment>
<dbReference type="Pfam" id="PF05636">
    <property type="entry name" value="HIGH_NTase1"/>
    <property type="match status" value="1"/>
</dbReference>
<keyword evidence="3" id="KW-0694">RNA-binding</keyword>
<dbReference type="HAMAP" id="MF_01539">
    <property type="entry name" value="TmcAL"/>
    <property type="match status" value="1"/>
</dbReference>
<dbReference type="GO" id="GO:0005737">
    <property type="term" value="C:cytoplasm"/>
    <property type="evidence" value="ECO:0007669"/>
    <property type="project" value="UniProtKB-SubCell"/>
</dbReference>
<proteinExistence type="inferred from homology"/>
<comment type="function">
    <text evidence="3">Catalyzes the formation of N(4)-acetylcytidine (ac(4)C) at the wobble position of elongator tRNA(Met), using acetate and ATP as substrates. First activates an acetate ion to form acetyladenylate (Ac-AMP) and then transfers the acetyl group to tRNA to form ac(4)C34.</text>
</comment>
<keyword evidence="2 3" id="KW-0819">tRNA processing</keyword>
<dbReference type="RefSeq" id="WP_064292301.1">
    <property type="nucleotide sequence ID" value="NZ_JASODG010000004.1"/>
</dbReference>
<keyword evidence="3" id="KW-0067">ATP-binding</keyword>
<accession>A0A178HGT6</accession>
<comment type="catalytic activity">
    <reaction evidence="3">
        <text>cytidine(34) in elongator tRNA(Met) + acetate + ATP = N(4)-acetylcytidine(34) in elongator tRNA(Met) + AMP + diphosphate</text>
        <dbReference type="Rhea" id="RHEA:58144"/>
        <dbReference type="Rhea" id="RHEA-COMP:10693"/>
        <dbReference type="Rhea" id="RHEA-COMP:10694"/>
        <dbReference type="ChEBI" id="CHEBI:30089"/>
        <dbReference type="ChEBI" id="CHEBI:30616"/>
        <dbReference type="ChEBI" id="CHEBI:33019"/>
        <dbReference type="ChEBI" id="CHEBI:74900"/>
        <dbReference type="ChEBI" id="CHEBI:82748"/>
        <dbReference type="ChEBI" id="CHEBI:456215"/>
    </reaction>
</comment>
<keyword evidence="3" id="KW-0820">tRNA-binding</keyword>
<keyword evidence="3" id="KW-0547">Nucleotide-binding</keyword>
<dbReference type="AlphaFoldDB" id="A0A178HGT6"/>
<evidence type="ECO:0000256" key="3">
    <source>
        <dbReference type="HAMAP-Rule" id="MF_01539"/>
    </source>
</evidence>
<evidence type="ECO:0000256" key="2">
    <source>
        <dbReference type="ARBA" id="ARBA00022694"/>
    </source>
</evidence>
<dbReference type="SUPFAM" id="SSF52374">
    <property type="entry name" value="Nucleotidylyl transferase"/>
    <property type="match status" value="1"/>
</dbReference>
<evidence type="ECO:0000313" key="4">
    <source>
        <dbReference type="EMBL" id="RAV80452.1"/>
    </source>
</evidence>
<feature type="binding site" evidence="3">
    <location>
        <begin position="7"/>
        <end position="20"/>
    </location>
    <ligand>
        <name>ATP</name>
        <dbReference type="ChEBI" id="CHEBI:30616"/>
    </ligand>
</feature>
<protein>
    <recommendedName>
        <fullName evidence="3">tRNA(Met) cytidine acetate ligase</fullName>
        <ecNumber evidence="3">6.3.4.-</ecNumber>
    </recommendedName>
</protein>
<keyword evidence="1 3" id="KW-0436">Ligase</keyword>
<dbReference type="EC" id="6.3.4.-" evidence="3"/>
<dbReference type="GO" id="GO:0005524">
    <property type="term" value="F:ATP binding"/>
    <property type="evidence" value="ECO:0007669"/>
    <property type="project" value="UniProtKB-KW"/>
</dbReference>
<dbReference type="EMBL" id="QMHM01000005">
    <property type="protein sequence ID" value="RAV80452.1"/>
    <property type="molecule type" value="Genomic_DNA"/>
</dbReference>
<keyword evidence="3" id="KW-0963">Cytoplasm</keyword>
<dbReference type="PANTHER" id="PTHR37825">
    <property type="entry name" value="TRNA(MET) CYTIDINE ACETATE LIGASE"/>
    <property type="match status" value="1"/>
</dbReference>
<comment type="caution">
    <text evidence="4">The sequence shown here is derived from an EMBL/GenBank/DDBJ whole genome shotgun (WGS) entry which is preliminary data.</text>
</comment>
<sequence>MSVCGMVVEWNPFHNGHAYLIQQLKGRQPNTVIIAIMSGNYVQRGQAALLSKWQRAEVALKNGCDLVVELPFWYAVQPADLFAKGAVGCLHALGCQQLAFGSELEDFTPYQELAQWVSDHEEIVALKQQNGAFHANNYGKSSISLLADLVAEVPELRHLKIDFTDNSNVLLAYSYAKANAKYQAPMSLTAIKRQGSQHRDQDLNPGANFASSSSIRKAILGDQIDSRQLDRLMPKAMVEKLELVNYDSSWSTLYPLLRYKILSESRQKLADYYQVYEGIEKNFIAAARQETNYADFLNRVSNKKWSKYRIQRALLMIFLGVSDQEMQDHLKKRQPLYLLGANARGRKYLKGLEITDPSSYAMINRVGKDESKAWPLWIRVDEIYQQVVMKSKESQLFAHPPIML</sequence>
<dbReference type="GO" id="GO:0000049">
    <property type="term" value="F:tRNA binding"/>
    <property type="evidence" value="ECO:0007669"/>
    <property type="project" value="UniProtKB-KW"/>
</dbReference>
<dbReference type="GO" id="GO:0016879">
    <property type="term" value="F:ligase activity, forming carbon-nitrogen bonds"/>
    <property type="evidence" value="ECO:0007669"/>
    <property type="project" value="UniProtKB-UniRule"/>
</dbReference>
<comment type="caution">
    <text evidence="3">Lacks conserved residue(s) required for the propagation of feature annotation.</text>
</comment>
<reference evidence="4 5" key="1">
    <citation type="submission" date="2018-04" db="EMBL/GenBank/DDBJ databases">
        <title>Aerococcus urinae genomes.</title>
        <authorList>
            <person name="Hilt E."/>
            <person name="Gilbert N.M."/>
            <person name="Thomas-White K."/>
            <person name="Putonti C."/>
            <person name="Lewis A.L."/>
            <person name="Visck K.L."/>
            <person name="Wolfe A.J."/>
        </authorList>
    </citation>
    <scope>NUCLEOTIDE SEQUENCE [LARGE SCALE GENOMIC DNA]</scope>
    <source>
        <strain evidence="4 5">UMB7480</strain>
    </source>
</reference>
<dbReference type="PANTHER" id="PTHR37825:SF1">
    <property type="entry name" value="TRNA(MET) CYTIDINE ACETATE LIGASE"/>
    <property type="match status" value="1"/>
</dbReference>
<dbReference type="InterPro" id="IPR008513">
    <property type="entry name" value="tRNA(Met)_cyd_acetate_ligase"/>
</dbReference>
<dbReference type="InterPro" id="IPR014729">
    <property type="entry name" value="Rossmann-like_a/b/a_fold"/>
</dbReference>
<gene>
    <name evidence="3" type="primary">tmcAL</name>
    <name evidence="4" type="ORF">DBT54_03935</name>
</gene>
<dbReference type="Proteomes" id="UP000251923">
    <property type="component" value="Unassembled WGS sequence"/>
</dbReference>
<name>A0A178HGT6_9LACT</name>